<evidence type="ECO:0000256" key="3">
    <source>
        <dbReference type="ARBA" id="ARBA00009347"/>
    </source>
</evidence>
<dbReference type="SUPFAM" id="SSF47203">
    <property type="entry name" value="Acyl-CoA dehydrogenase C-terminal domain-like"/>
    <property type="match status" value="1"/>
</dbReference>
<evidence type="ECO:0000256" key="1">
    <source>
        <dbReference type="ARBA" id="ARBA00001974"/>
    </source>
</evidence>
<dbReference type="PIRSF" id="PIRSF016578">
    <property type="entry name" value="HsaA"/>
    <property type="match status" value="1"/>
</dbReference>
<evidence type="ECO:0000313" key="14">
    <source>
        <dbReference type="EMBL" id="QCI63326.1"/>
    </source>
</evidence>
<keyword evidence="5 10" id="KW-0274">FAD</keyword>
<evidence type="ECO:0000259" key="12">
    <source>
        <dbReference type="Pfam" id="PF02770"/>
    </source>
</evidence>
<evidence type="ECO:0000256" key="2">
    <source>
        <dbReference type="ARBA" id="ARBA00005102"/>
    </source>
</evidence>
<dbReference type="GO" id="GO:0033539">
    <property type="term" value="P:fatty acid beta-oxidation using acyl-CoA dehydrogenase"/>
    <property type="evidence" value="ECO:0007669"/>
    <property type="project" value="TreeGrafter"/>
</dbReference>
<gene>
    <name evidence="14" type="ORF">E8M01_03190</name>
</gene>
<dbReference type="InterPro" id="IPR006091">
    <property type="entry name" value="Acyl-CoA_Oxase/DH_mid-dom"/>
</dbReference>
<dbReference type="InterPro" id="IPR046373">
    <property type="entry name" value="Acyl-CoA_Oxase/DH_mid-dom_sf"/>
</dbReference>
<evidence type="ECO:0000256" key="10">
    <source>
        <dbReference type="RuleBase" id="RU362125"/>
    </source>
</evidence>
<dbReference type="AlphaFoldDB" id="A0A4D7B1E7"/>
<dbReference type="InterPro" id="IPR013786">
    <property type="entry name" value="AcylCoA_DH/ox_N"/>
</dbReference>
<dbReference type="InterPro" id="IPR009075">
    <property type="entry name" value="AcylCo_DH/oxidase_C"/>
</dbReference>
<dbReference type="PROSITE" id="PS00073">
    <property type="entry name" value="ACYL_COA_DH_2"/>
    <property type="match status" value="1"/>
</dbReference>
<name>A0A4D7B1E7_9HYPH</name>
<evidence type="ECO:0000256" key="5">
    <source>
        <dbReference type="ARBA" id="ARBA00022827"/>
    </source>
</evidence>
<keyword evidence="15" id="KW-1185">Reference proteome</keyword>
<evidence type="ECO:0000313" key="15">
    <source>
        <dbReference type="Proteomes" id="UP000298781"/>
    </source>
</evidence>
<protein>
    <recommendedName>
        <fullName evidence="8">Acyl-[acyl-carrier-protein] dehydrogenase MbtN</fullName>
    </recommendedName>
    <alternativeName>
        <fullName evidence="9">Mycobactin synthase protein N</fullName>
    </alternativeName>
</protein>
<dbReference type="GO" id="GO:0050660">
    <property type="term" value="F:flavin adenine dinucleotide binding"/>
    <property type="evidence" value="ECO:0007669"/>
    <property type="project" value="InterPro"/>
</dbReference>
<dbReference type="PANTHER" id="PTHR48083:SF20">
    <property type="entry name" value="LONG-CHAIN SPECIFIC ACYL-COA DEHYDROGENASE, MITOCHONDRIAL"/>
    <property type="match status" value="1"/>
</dbReference>
<comment type="function">
    <text evidence="7">Catalyzes the dehydrogenation at the alpha-beta position of ACP-bound acyl chains. This results in the introduction of a double bond in the lipidic chain, which is further transferred to the epsilon-amino group of lysine residue in the mycobactin core by MbtK.</text>
</comment>
<dbReference type="InterPro" id="IPR037069">
    <property type="entry name" value="AcylCoA_DH/ox_N_sf"/>
</dbReference>
<keyword evidence="4 10" id="KW-0285">Flavoprotein</keyword>
<dbReference type="Gene3D" id="1.10.540.10">
    <property type="entry name" value="Acyl-CoA dehydrogenase/oxidase, N-terminal domain"/>
    <property type="match status" value="1"/>
</dbReference>
<feature type="domain" description="Acyl-CoA oxidase/dehydrogenase middle" evidence="12">
    <location>
        <begin position="123"/>
        <end position="218"/>
    </location>
</feature>
<dbReference type="Pfam" id="PF02770">
    <property type="entry name" value="Acyl-CoA_dh_M"/>
    <property type="match status" value="1"/>
</dbReference>
<evidence type="ECO:0000256" key="7">
    <source>
        <dbReference type="ARBA" id="ARBA00037085"/>
    </source>
</evidence>
<sequence length="378" mass="42486">MVPRTIYTSEHEMFRDSVCRFIEREVAPHHAQWEKDGQVSRELWQKAGELGLLCTSIPSEYGGGDGDFRHSAIMTEEFARRLFSGPGFRLHSDIAAFYILHQGTEEQKRKWLPKMATAEAIFALAMTEPGAGSDLQGIRTTAIRDGDHYVVNGSKTFITNGQLADVVILACKTDPREGAKGVSLLLVEANRPGFRRGRNLDKLGMKAQDTSELFFDDVRVPVSNILGEEGRGFRYLMSELPQERLLVAMSSMAGAEGALEVTLDYTKNRKAFGQAIADFQHNRFKLAEMKTEITIGRTFVDRCLELHLDGKLDVETAAMCKYWITELEGRVVDQCLQMHGGYGYMTEYPIARAYADARVRRIFGGANEIMRELIARNL</sequence>
<evidence type="ECO:0000256" key="9">
    <source>
        <dbReference type="ARBA" id="ARBA00042660"/>
    </source>
</evidence>
<accession>A0A4D7B1E7</accession>
<evidence type="ECO:0000256" key="4">
    <source>
        <dbReference type="ARBA" id="ARBA00022630"/>
    </source>
</evidence>
<dbReference type="Pfam" id="PF02771">
    <property type="entry name" value="Acyl-CoA_dh_N"/>
    <property type="match status" value="1"/>
</dbReference>
<dbReference type="RefSeq" id="WP_136958785.1">
    <property type="nucleotide sequence ID" value="NZ_CP039690.1"/>
</dbReference>
<comment type="cofactor">
    <cofactor evidence="1 10">
        <name>FAD</name>
        <dbReference type="ChEBI" id="CHEBI:57692"/>
    </cofactor>
</comment>
<dbReference type="SUPFAM" id="SSF56645">
    <property type="entry name" value="Acyl-CoA dehydrogenase NM domain-like"/>
    <property type="match status" value="1"/>
</dbReference>
<reference evidence="14 15" key="1">
    <citation type="submission" date="2019-04" db="EMBL/GenBank/DDBJ databases">
        <title>Phreatobacter aquaticus sp. nov.</title>
        <authorList>
            <person name="Choi A."/>
        </authorList>
    </citation>
    <scope>NUCLEOTIDE SEQUENCE [LARGE SCALE GENOMIC DNA]</scope>
    <source>
        <strain evidence="14 15">KCTC 52518</strain>
    </source>
</reference>
<dbReference type="GO" id="GO:0005737">
    <property type="term" value="C:cytoplasm"/>
    <property type="evidence" value="ECO:0007669"/>
    <property type="project" value="TreeGrafter"/>
</dbReference>
<evidence type="ECO:0000259" key="11">
    <source>
        <dbReference type="Pfam" id="PF00441"/>
    </source>
</evidence>
<dbReference type="PROSITE" id="PS00072">
    <property type="entry name" value="ACYL_COA_DH_1"/>
    <property type="match status" value="1"/>
</dbReference>
<dbReference type="InterPro" id="IPR050741">
    <property type="entry name" value="Acyl-CoA_dehydrogenase"/>
</dbReference>
<proteinExistence type="inferred from homology"/>
<evidence type="ECO:0000256" key="8">
    <source>
        <dbReference type="ARBA" id="ARBA00040394"/>
    </source>
</evidence>
<dbReference type="Proteomes" id="UP000298781">
    <property type="component" value="Chromosome"/>
</dbReference>
<dbReference type="FunFam" id="1.10.540.10:FF:000009">
    <property type="entry name" value="Probable acyl-CoA dehydrogenase"/>
    <property type="match status" value="1"/>
</dbReference>
<dbReference type="Gene3D" id="1.20.140.10">
    <property type="entry name" value="Butyryl-CoA Dehydrogenase, subunit A, domain 3"/>
    <property type="match status" value="1"/>
</dbReference>
<dbReference type="GO" id="GO:0003995">
    <property type="term" value="F:acyl-CoA dehydrogenase activity"/>
    <property type="evidence" value="ECO:0007669"/>
    <property type="project" value="InterPro"/>
</dbReference>
<feature type="domain" description="Acyl-CoA dehydrogenase/oxidase C-terminal" evidence="11">
    <location>
        <begin position="230"/>
        <end position="378"/>
    </location>
</feature>
<dbReference type="PANTHER" id="PTHR48083">
    <property type="entry name" value="MEDIUM-CHAIN SPECIFIC ACYL-COA DEHYDROGENASE, MITOCHONDRIAL-RELATED"/>
    <property type="match status" value="1"/>
</dbReference>
<comment type="pathway">
    <text evidence="2">Siderophore biosynthesis; mycobactin biosynthesis.</text>
</comment>
<comment type="similarity">
    <text evidence="3 10">Belongs to the acyl-CoA dehydrogenase family.</text>
</comment>
<dbReference type="OrthoDB" id="9775090at2"/>
<feature type="domain" description="Acyl-CoA dehydrogenase/oxidase N-terminal" evidence="13">
    <location>
        <begin position="8"/>
        <end position="119"/>
    </location>
</feature>
<dbReference type="FunFam" id="1.20.140.10:FF:000001">
    <property type="entry name" value="Acyl-CoA dehydrogenase"/>
    <property type="match status" value="1"/>
</dbReference>
<dbReference type="KEGG" id="pstg:E8M01_03190"/>
<dbReference type="InterPro" id="IPR006089">
    <property type="entry name" value="Acyl-CoA_DH_CS"/>
</dbReference>
<evidence type="ECO:0000259" key="13">
    <source>
        <dbReference type="Pfam" id="PF02771"/>
    </source>
</evidence>
<organism evidence="14 15">
    <name type="scientific">Phreatobacter stygius</name>
    <dbReference type="NCBI Taxonomy" id="1940610"/>
    <lineage>
        <taxon>Bacteria</taxon>
        <taxon>Pseudomonadati</taxon>
        <taxon>Pseudomonadota</taxon>
        <taxon>Alphaproteobacteria</taxon>
        <taxon>Hyphomicrobiales</taxon>
        <taxon>Phreatobacteraceae</taxon>
        <taxon>Phreatobacter</taxon>
    </lineage>
</organism>
<evidence type="ECO:0000256" key="6">
    <source>
        <dbReference type="ARBA" id="ARBA00023002"/>
    </source>
</evidence>
<dbReference type="InterPro" id="IPR036250">
    <property type="entry name" value="AcylCo_DH-like_C"/>
</dbReference>
<dbReference type="Gene3D" id="2.40.110.10">
    <property type="entry name" value="Butyryl-CoA Dehydrogenase, subunit A, domain 2"/>
    <property type="match status" value="1"/>
</dbReference>
<keyword evidence="6 10" id="KW-0560">Oxidoreductase</keyword>
<dbReference type="FunFam" id="2.40.110.10:FF:000002">
    <property type="entry name" value="Acyl-CoA dehydrogenase fadE12"/>
    <property type="match status" value="1"/>
</dbReference>
<dbReference type="InterPro" id="IPR009100">
    <property type="entry name" value="AcylCoA_DH/oxidase_NM_dom_sf"/>
</dbReference>
<dbReference type="Pfam" id="PF00441">
    <property type="entry name" value="Acyl-CoA_dh_1"/>
    <property type="match status" value="1"/>
</dbReference>
<dbReference type="EMBL" id="CP039690">
    <property type="protein sequence ID" value="QCI63326.1"/>
    <property type="molecule type" value="Genomic_DNA"/>
</dbReference>